<organism evidence="2 3">
    <name type="scientific">Candidatus Pristimantibacillus lignocellulolyticus</name>
    <dbReference type="NCBI Taxonomy" id="2994561"/>
    <lineage>
        <taxon>Bacteria</taxon>
        <taxon>Bacillati</taxon>
        <taxon>Bacillota</taxon>
        <taxon>Bacilli</taxon>
        <taxon>Bacillales</taxon>
        <taxon>Paenibacillaceae</taxon>
        <taxon>Candidatus Pristimantibacillus</taxon>
    </lineage>
</organism>
<dbReference type="Pfam" id="PF13057">
    <property type="entry name" value="DUF3919"/>
    <property type="match status" value="1"/>
</dbReference>
<evidence type="ECO:0000256" key="1">
    <source>
        <dbReference type="SAM" id="Phobius"/>
    </source>
</evidence>
<feature type="transmembrane region" description="Helical" evidence="1">
    <location>
        <begin position="12"/>
        <end position="32"/>
    </location>
</feature>
<reference evidence="2" key="1">
    <citation type="submission" date="2022-05" db="EMBL/GenBank/DDBJ databases">
        <title>Novel bacterial taxa in a minimal lignocellulolytic consortium and its capacity to transform plastics disclosed by genome-resolved metagenomics.</title>
        <authorList>
            <person name="Rodriguez C.A.D."/>
            <person name="Diaz-Garcia L."/>
            <person name="Herrera K."/>
            <person name="Tarazona N.A."/>
            <person name="Sproer C."/>
            <person name="Overmann J."/>
            <person name="Jimenez D.J."/>
        </authorList>
    </citation>
    <scope>NUCLEOTIDE SEQUENCE</scope>
    <source>
        <strain evidence="2">MAG5</strain>
    </source>
</reference>
<sequence length="266" mass="30353">MPGDKKGLSWFRLIALQLLIGCMLIGICAYAFRIPVEEVRIVSIGQSSLDQMSGMPMRVEITYPGLGQITIDDPKELLKLKLTFHELLYSGTKERVTKRSSFALSGVMHYLDQDPLLFQIEANTFRFSDDYVSSLNVSATIRKLQSMLIDKILTENMIGDAVNDSTNDVFSLVSGQLTMLTLKERQELSDYIHLAARVIDFSPITNLDHQPVDHFVIQLNENEDSYKHWIHIDRYSSEYFVVYDLLDETNHRAYFKVDSSNLNEGG</sequence>
<dbReference type="AlphaFoldDB" id="A0A9J6ZGY6"/>
<gene>
    <name evidence="2" type="ORF">NAG76_01660</name>
</gene>
<keyword evidence="1" id="KW-0812">Transmembrane</keyword>
<accession>A0A9J6ZGY6</accession>
<evidence type="ECO:0000313" key="3">
    <source>
        <dbReference type="Proteomes" id="UP001056756"/>
    </source>
</evidence>
<dbReference type="EMBL" id="CP097899">
    <property type="protein sequence ID" value="URN94993.1"/>
    <property type="molecule type" value="Genomic_DNA"/>
</dbReference>
<evidence type="ECO:0000313" key="2">
    <source>
        <dbReference type="EMBL" id="URN94993.1"/>
    </source>
</evidence>
<keyword evidence="1" id="KW-1133">Transmembrane helix</keyword>
<proteinExistence type="predicted"/>
<dbReference type="KEGG" id="plig:NAG76_01660"/>
<dbReference type="Proteomes" id="UP001056756">
    <property type="component" value="Chromosome"/>
</dbReference>
<name>A0A9J6ZGY6_9BACL</name>
<keyword evidence="1" id="KW-0472">Membrane</keyword>
<protein>
    <submittedName>
        <fullName evidence="2">DUF3919 family protein</fullName>
    </submittedName>
</protein>
<dbReference type="InterPro" id="IPR025031">
    <property type="entry name" value="DUF3919"/>
</dbReference>